<name>A0ABN6RUR8_9BACT</name>
<gene>
    <name evidence="2" type="ORF">JCM14722_10050</name>
</gene>
<dbReference type="InterPro" id="IPR018759">
    <property type="entry name" value="BBP2_2"/>
</dbReference>
<protein>
    <recommendedName>
        <fullName evidence="4">Outer membrane beta-barrel protein</fullName>
    </recommendedName>
</protein>
<feature type="signal peptide" evidence="1">
    <location>
        <begin position="1"/>
        <end position="30"/>
    </location>
</feature>
<dbReference type="Pfam" id="PF10082">
    <property type="entry name" value="BBP2_2"/>
    <property type="match status" value="1"/>
</dbReference>
<evidence type="ECO:0000313" key="3">
    <source>
        <dbReference type="Proteomes" id="UP001061361"/>
    </source>
</evidence>
<dbReference type="EMBL" id="AP026708">
    <property type="protein sequence ID" value="BDQ33463.1"/>
    <property type="molecule type" value="Genomic_DNA"/>
</dbReference>
<dbReference type="SUPFAM" id="SSF56935">
    <property type="entry name" value="Porins"/>
    <property type="match status" value="1"/>
</dbReference>
<keyword evidence="3" id="KW-1185">Reference proteome</keyword>
<reference evidence="2" key="1">
    <citation type="submission" date="2022-08" db="EMBL/GenBank/DDBJ databases">
        <title>Genome Sequence of the sulphate-reducing bacterium, Pseudodesulfovibrio portus JCM14722.</title>
        <authorList>
            <person name="Kondo R."/>
            <person name="Kataoka T."/>
        </authorList>
    </citation>
    <scope>NUCLEOTIDE SEQUENCE</scope>
    <source>
        <strain evidence="2">JCM 14722</strain>
    </source>
</reference>
<accession>A0ABN6RUR8</accession>
<dbReference type="Pfam" id="PF07642">
    <property type="entry name" value="BBP2"/>
    <property type="match status" value="1"/>
</dbReference>
<evidence type="ECO:0000313" key="2">
    <source>
        <dbReference type="EMBL" id="BDQ33463.1"/>
    </source>
</evidence>
<organism evidence="2 3">
    <name type="scientific">Pseudodesulfovibrio portus</name>
    <dbReference type="NCBI Taxonomy" id="231439"/>
    <lineage>
        <taxon>Bacteria</taxon>
        <taxon>Pseudomonadati</taxon>
        <taxon>Thermodesulfobacteriota</taxon>
        <taxon>Desulfovibrionia</taxon>
        <taxon>Desulfovibrionales</taxon>
        <taxon>Desulfovibrionaceae</taxon>
    </lineage>
</organism>
<evidence type="ECO:0000256" key="1">
    <source>
        <dbReference type="SAM" id="SignalP"/>
    </source>
</evidence>
<dbReference type="RefSeq" id="WP_264983517.1">
    <property type="nucleotide sequence ID" value="NZ_AP026708.1"/>
</dbReference>
<dbReference type="Proteomes" id="UP001061361">
    <property type="component" value="Chromosome"/>
</dbReference>
<sequence>MQFLYSRSTTIWSLLALLFVVCVAPGPARAEKGVVTPSISAKTTYNDNVHFKKKTDFEWLLVPAVKVDYGQEDWTLSTGARANVYRYSDLNQYDRENYNFWLDGEKDITETLQINFRSSFSYDHTFEDELTESGNVTSQALRRRYSLSPGVSWGMTEKDNLTLTLPYSQTVYTGSSNADSVSKGGTLGWSHVMNNERVSLLGQFSLTNYYFDRTDGYTDQDVYNLMGGMHYKPSELFDITAYFGLGHARSDVTFRTLQDTTGANTYFSFDLAGTYHREKWEFTLGADRQASPSTDGEVTVRTRMKLSGKYSFTERLSSAVETAYFQTESGGLISESKKRTYYVHPWIGYKWTENASIRLEFRHTNNKNLLTDKEQKQNQTALRFEYRYPWFF</sequence>
<feature type="chain" id="PRO_5045193765" description="Outer membrane beta-barrel protein" evidence="1">
    <location>
        <begin position="31"/>
        <end position="392"/>
    </location>
</feature>
<keyword evidence="1" id="KW-0732">Signal</keyword>
<evidence type="ECO:0008006" key="4">
    <source>
        <dbReference type="Google" id="ProtNLM"/>
    </source>
</evidence>
<proteinExistence type="predicted"/>
<dbReference type="InterPro" id="IPR011486">
    <property type="entry name" value="BBP2"/>
</dbReference>